<comment type="subcellular location">
    <subcellularLocation>
        <location evidence="1 7">Cytoplasm</location>
    </subcellularLocation>
</comment>
<dbReference type="PANTHER" id="PTHR45753:SF1">
    <property type="entry name" value="ORNITHINE CARBAMOYLTRANSFERASE, CATABOLIC"/>
    <property type="match status" value="1"/>
</dbReference>
<feature type="binding site" evidence="7">
    <location>
        <position position="236"/>
    </location>
    <ligand>
        <name>L-ornithine</name>
        <dbReference type="ChEBI" id="CHEBI:46911"/>
    </ligand>
</feature>
<dbReference type="Pfam" id="PF02729">
    <property type="entry name" value="OTCace_N"/>
    <property type="match status" value="1"/>
</dbReference>
<dbReference type="PANTHER" id="PTHR45753">
    <property type="entry name" value="ORNITHINE CARBAMOYLTRANSFERASE, MITOCHONDRIAL"/>
    <property type="match status" value="1"/>
</dbReference>
<evidence type="ECO:0000313" key="11">
    <source>
        <dbReference type="Proteomes" id="UP001057481"/>
    </source>
</evidence>
<dbReference type="PRINTS" id="PR00100">
    <property type="entry name" value="AOTCASE"/>
</dbReference>
<keyword evidence="5 7" id="KW-0808">Transferase</keyword>
<dbReference type="Pfam" id="PF00185">
    <property type="entry name" value="OTCace"/>
    <property type="match status" value="1"/>
</dbReference>
<dbReference type="EMBL" id="JAGMVS010000062">
    <property type="protein sequence ID" value="MCM2437308.1"/>
    <property type="molecule type" value="Genomic_DNA"/>
</dbReference>
<evidence type="ECO:0000313" key="10">
    <source>
        <dbReference type="EMBL" id="MCM2437308.1"/>
    </source>
</evidence>
<dbReference type="InterPro" id="IPR006130">
    <property type="entry name" value="Asp/Orn_carbamoylTrfase"/>
</dbReference>
<comment type="similarity">
    <text evidence="2 7">Belongs to the aspartate/ornithine carbamoyltransferase superfamily. OTCase family.</text>
</comment>
<dbReference type="HAMAP" id="MF_01109">
    <property type="entry name" value="OTCase"/>
    <property type="match status" value="1"/>
</dbReference>
<dbReference type="PRINTS" id="PR00102">
    <property type="entry name" value="OTCASE"/>
</dbReference>
<evidence type="ECO:0000256" key="7">
    <source>
        <dbReference type="HAMAP-Rule" id="MF_01109"/>
    </source>
</evidence>
<feature type="binding site" evidence="7">
    <location>
        <begin position="240"/>
        <end position="241"/>
    </location>
    <ligand>
        <name>L-ornithine</name>
        <dbReference type="ChEBI" id="CHEBI:46911"/>
    </ligand>
</feature>
<evidence type="ECO:0000256" key="4">
    <source>
        <dbReference type="ARBA" id="ARBA00022490"/>
    </source>
</evidence>
<feature type="binding site" evidence="7">
    <location>
        <position position="323"/>
    </location>
    <ligand>
        <name>carbamoyl phosphate</name>
        <dbReference type="ChEBI" id="CHEBI:58228"/>
    </ligand>
</feature>
<evidence type="ECO:0000256" key="2">
    <source>
        <dbReference type="ARBA" id="ARBA00007805"/>
    </source>
</evidence>
<dbReference type="InterPro" id="IPR002292">
    <property type="entry name" value="Orn/put_carbamltrans"/>
</dbReference>
<dbReference type="Proteomes" id="UP001057481">
    <property type="component" value="Unassembled WGS sequence"/>
</dbReference>
<name>A0ABT0VHJ0_9LACO</name>
<feature type="binding site" evidence="7">
    <location>
        <position position="113"/>
    </location>
    <ligand>
        <name>carbamoyl phosphate</name>
        <dbReference type="ChEBI" id="CHEBI:58228"/>
    </ligand>
</feature>
<dbReference type="InterPro" id="IPR024904">
    <property type="entry name" value="OTCase_ArgI"/>
</dbReference>
<dbReference type="NCBIfam" id="NF001986">
    <property type="entry name" value="PRK00779.1"/>
    <property type="match status" value="1"/>
</dbReference>
<comment type="caution">
    <text evidence="10">The sequence shown here is derived from an EMBL/GenBank/DDBJ whole genome shotgun (WGS) entry which is preliminary data.</text>
</comment>
<dbReference type="InterPro" id="IPR036901">
    <property type="entry name" value="Asp/Orn_carbamoylTrfase_sf"/>
</dbReference>
<dbReference type="GO" id="GO:0004585">
    <property type="term" value="F:ornithine carbamoyltransferase activity"/>
    <property type="evidence" value="ECO:0007669"/>
    <property type="project" value="UniProtKB-EC"/>
</dbReference>
<feature type="binding site" evidence="7">
    <location>
        <position position="172"/>
    </location>
    <ligand>
        <name>L-ornithine</name>
        <dbReference type="ChEBI" id="CHEBI:46911"/>
    </ligand>
</feature>
<accession>A0ABT0VHJ0</accession>
<dbReference type="NCBIfam" id="TIGR00658">
    <property type="entry name" value="orni_carb_tr"/>
    <property type="match status" value="1"/>
</dbReference>
<sequence>MTKVATNSVFQGRSLLAEKDFTPAEIQYLVDFGLHLKALRHNNIPHRYLEGKNIALLFEKASTRTRAAFTTAAIELGAHPEYLGANDIQLGKKESVEDTAIVLGRMFDGIEFRGFKQADVEGLAKYSGVPVWNGLTDEWHPTQMIADFMTVKENFGHLKGLTLTYVGDGRNNMANSLLVTGSMLGVNIHIVAPKALHPAADVIAIAKKFASQTGAKPMVTDDIKAGVKGSNIIYTDVWVSMGETNWEERVKLLTPYQVNMDMMRATGTPDDQLIFMHCLPAFHDTNTKYGEDVKEQYGITEMEVTDEVFRSKYARHWDEAENRKHSIKAIMAATLGNLFIPAVPDLEE</sequence>
<evidence type="ECO:0000259" key="8">
    <source>
        <dbReference type="Pfam" id="PF00185"/>
    </source>
</evidence>
<protein>
    <recommendedName>
        <fullName evidence="3 7">Ornithine carbamoyltransferase</fullName>
        <shortName evidence="7">OTCase</shortName>
        <ecNumber evidence="3 7">2.1.3.3</ecNumber>
    </recommendedName>
</protein>
<feature type="domain" description="Aspartate/ornithine carbamoyltransferase carbamoyl-P binding" evidence="9">
    <location>
        <begin position="13"/>
        <end position="153"/>
    </location>
</feature>
<reference evidence="10" key="1">
    <citation type="submission" date="2021-04" db="EMBL/GenBank/DDBJ databases">
        <title>Taxonomic assessment of Weissella genus.</title>
        <authorList>
            <person name="Fanelli F."/>
            <person name="Chieffi D."/>
            <person name="Dell'Aquila A."/>
            <person name="Gyu-Sung C."/>
            <person name="Franz C.M.A.P."/>
            <person name="Fusco V."/>
        </authorList>
    </citation>
    <scope>NUCLEOTIDE SEQUENCE</scope>
    <source>
        <strain evidence="10">LMG 25373</strain>
    </source>
</reference>
<evidence type="ECO:0000256" key="5">
    <source>
        <dbReference type="ARBA" id="ARBA00022679"/>
    </source>
</evidence>
<gene>
    <name evidence="10" type="primary">argF</name>
    <name evidence="10" type="ORF">KAK10_05220</name>
</gene>
<dbReference type="RefSeq" id="WP_205142832.1">
    <property type="nucleotide sequence ID" value="NZ_JAFBDN010000001.1"/>
</dbReference>
<feature type="binding site" evidence="7">
    <location>
        <begin position="140"/>
        <end position="143"/>
    </location>
    <ligand>
        <name>carbamoyl phosphate</name>
        <dbReference type="ChEBI" id="CHEBI:58228"/>
    </ligand>
</feature>
<evidence type="ECO:0000256" key="1">
    <source>
        <dbReference type="ARBA" id="ARBA00004496"/>
    </source>
</evidence>
<feature type="binding site" evidence="7">
    <location>
        <begin position="278"/>
        <end position="279"/>
    </location>
    <ligand>
        <name>carbamoyl phosphate</name>
        <dbReference type="ChEBI" id="CHEBI:58228"/>
    </ligand>
</feature>
<feature type="binding site" evidence="7">
    <location>
        <begin position="62"/>
        <end position="65"/>
    </location>
    <ligand>
        <name>carbamoyl phosphate</name>
        <dbReference type="ChEBI" id="CHEBI:58228"/>
    </ligand>
</feature>
<evidence type="ECO:0000259" key="9">
    <source>
        <dbReference type="Pfam" id="PF02729"/>
    </source>
</evidence>
<dbReference type="InterPro" id="IPR006132">
    <property type="entry name" value="Asp/Orn_carbamoyltranf_P-bd"/>
</dbReference>
<comment type="catalytic activity">
    <reaction evidence="6 7">
        <text>carbamoyl phosphate + L-ornithine = L-citrulline + phosphate + H(+)</text>
        <dbReference type="Rhea" id="RHEA:19513"/>
        <dbReference type="ChEBI" id="CHEBI:15378"/>
        <dbReference type="ChEBI" id="CHEBI:43474"/>
        <dbReference type="ChEBI" id="CHEBI:46911"/>
        <dbReference type="ChEBI" id="CHEBI:57743"/>
        <dbReference type="ChEBI" id="CHEBI:58228"/>
        <dbReference type="EC" id="2.1.3.3"/>
    </reaction>
</comment>
<dbReference type="EC" id="2.1.3.3" evidence="3 7"/>
<feature type="binding site" evidence="7">
    <location>
        <position position="89"/>
    </location>
    <ligand>
        <name>carbamoyl phosphate</name>
        <dbReference type="ChEBI" id="CHEBI:58228"/>
    </ligand>
</feature>
<organism evidence="10 11">
    <name type="scientific">Periweissella beninensis</name>
    <dbReference type="NCBI Taxonomy" id="504936"/>
    <lineage>
        <taxon>Bacteria</taxon>
        <taxon>Bacillati</taxon>
        <taxon>Bacillota</taxon>
        <taxon>Bacilli</taxon>
        <taxon>Lactobacillales</taxon>
        <taxon>Lactobacillaceae</taxon>
        <taxon>Periweissella</taxon>
    </lineage>
</organism>
<proteinExistence type="inferred from homology"/>
<dbReference type="InterPro" id="IPR006131">
    <property type="entry name" value="Asp_carbamoyltransf_Asp/Orn-bd"/>
</dbReference>
<keyword evidence="4 7" id="KW-0963">Cytoplasm</keyword>
<keyword evidence="11" id="KW-1185">Reference proteome</keyword>
<evidence type="ECO:0000256" key="6">
    <source>
        <dbReference type="ARBA" id="ARBA00048772"/>
    </source>
</evidence>
<dbReference type="SUPFAM" id="SSF53671">
    <property type="entry name" value="Aspartate/ornithine carbamoyltransferase"/>
    <property type="match status" value="1"/>
</dbReference>
<feature type="domain" description="Aspartate/ornithine carbamoyltransferase Asp/Orn-binding" evidence="8">
    <location>
        <begin position="159"/>
        <end position="333"/>
    </location>
</feature>
<evidence type="ECO:0000256" key="3">
    <source>
        <dbReference type="ARBA" id="ARBA00013007"/>
    </source>
</evidence>
<dbReference type="Gene3D" id="3.40.50.1370">
    <property type="entry name" value="Aspartate/ornithine carbamoyltransferase"/>
    <property type="match status" value="2"/>
</dbReference>
<dbReference type="PROSITE" id="PS00097">
    <property type="entry name" value="CARBAMOYLTRANSFERASE"/>
    <property type="match status" value="1"/>
</dbReference>